<organism evidence="2 3">
    <name type="scientific">Pseudomonas asuensis</name>
    <dbReference type="NCBI Taxonomy" id="1825787"/>
    <lineage>
        <taxon>Bacteria</taxon>
        <taxon>Pseudomonadati</taxon>
        <taxon>Pseudomonadota</taxon>
        <taxon>Gammaproteobacteria</taxon>
        <taxon>Pseudomonadales</taxon>
        <taxon>Pseudomonadaceae</taxon>
        <taxon>Pseudomonas</taxon>
    </lineage>
</organism>
<feature type="transmembrane region" description="Helical" evidence="1">
    <location>
        <begin position="23"/>
        <end position="47"/>
    </location>
</feature>
<evidence type="ECO:0000256" key="1">
    <source>
        <dbReference type="SAM" id="Phobius"/>
    </source>
</evidence>
<proteinExistence type="predicted"/>
<accession>A0ABQ2H2P5</accession>
<feature type="transmembrane region" description="Helical" evidence="1">
    <location>
        <begin position="59"/>
        <end position="82"/>
    </location>
</feature>
<keyword evidence="1" id="KW-0472">Membrane</keyword>
<dbReference type="Proteomes" id="UP000616499">
    <property type="component" value="Unassembled WGS sequence"/>
</dbReference>
<keyword evidence="1" id="KW-0812">Transmembrane</keyword>
<comment type="caution">
    <text evidence="2">The sequence shown here is derived from an EMBL/GenBank/DDBJ whole genome shotgun (WGS) entry which is preliminary data.</text>
</comment>
<keyword evidence="3" id="KW-1185">Reference proteome</keyword>
<protein>
    <submittedName>
        <fullName evidence="2">Uncharacterized protein</fullName>
    </submittedName>
</protein>
<reference evidence="3" key="1">
    <citation type="journal article" date="2019" name="Int. J. Syst. Evol. Microbiol.">
        <title>The Global Catalogue of Microorganisms (GCM) 10K type strain sequencing project: providing services to taxonomists for standard genome sequencing and annotation.</title>
        <authorList>
            <consortium name="The Broad Institute Genomics Platform"/>
            <consortium name="The Broad Institute Genome Sequencing Center for Infectious Disease"/>
            <person name="Wu L."/>
            <person name="Ma J."/>
        </authorList>
    </citation>
    <scope>NUCLEOTIDE SEQUENCE [LARGE SCALE GENOMIC DNA]</scope>
    <source>
        <strain evidence="3">JCM 13501</strain>
    </source>
</reference>
<name>A0ABQ2H2P5_9PSED</name>
<gene>
    <name evidence="2" type="ORF">GCM10009425_40280</name>
</gene>
<sequence>MSSLNLSEITLPRASFFLTTPDLSFSTIILASGIVILSLFSLVLWIANRRGLDHFQKKHAFKSLLLSMLASVIPPLAIILFIRTARYVLTVDPAK</sequence>
<evidence type="ECO:0000313" key="3">
    <source>
        <dbReference type="Proteomes" id="UP000616499"/>
    </source>
</evidence>
<dbReference type="EMBL" id="BMNW01000011">
    <property type="protein sequence ID" value="GGM25474.1"/>
    <property type="molecule type" value="Genomic_DNA"/>
</dbReference>
<keyword evidence="1" id="KW-1133">Transmembrane helix</keyword>
<evidence type="ECO:0000313" key="2">
    <source>
        <dbReference type="EMBL" id="GGM25474.1"/>
    </source>
</evidence>